<dbReference type="GeneID" id="19325420"/>
<dbReference type="PANTHER" id="PTHR31465">
    <property type="entry name" value="PROTEIN RTA1-RELATED"/>
    <property type="match status" value="1"/>
</dbReference>
<dbReference type="KEGG" id="tmn:UCRPA7_4919"/>
<feature type="region of interest" description="Disordered" evidence="5">
    <location>
        <begin position="319"/>
        <end position="355"/>
    </location>
</feature>
<feature type="transmembrane region" description="Helical" evidence="6">
    <location>
        <begin position="113"/>
        <end position="135"/>
    </location>
</feature>
<protein>
    <submittedName>
        <fullName evidence="7">Putative parasitic phase-specific protein psp-1 protein</fullName>
    </submittedName>
</protein>
<dbReference type="RefSeq" id="XP_007915661.1">
    <property type="nucleotide sequence ID" value="XM_007917470.1"/>
</dbReference>
<feature type="transmembrane region" description="Helical" evidence="6">
    <location>
        <begin position="284"/>
        <end position="303"/>
    </location>
</feature>
<evidence type="ECO:0000256" key="5">
    <source>
        <dbReference type="SAM" id="MobiDB-lite"/>
    </source>
</evidence>
<evidence type="ECO:0000256" key="2">
    <source>
        <dbReference type="ARBA" id="ARBA00022692"/>
    </source>
</evidence>
<organism evidence="7 8">
    <name type="scientific">Phaeoacremonium minimum (strain UCR-PA7)</name>
    <name type="common">Esca disease fungus</name>
    <name type="synonym">Togninia minima</name>
    <dbReference type="NCBI Taxonomy" id="1286976"/>
    <lineage>
        <taxon>Eukaryota</taxon>
        <taxon>Fungi</taxon>
        <taxon>Dikarya</taxon>
        <taxon>Ascomycota</taxon>
        <taxon>Pezizomycotina</taxon>
        <taxon>Sordariomycetes</taxon>
        <taxon>Sordariomycetidae</taxon>
        <taxon>Togniniales</taxon>
        <taxon>Togniniaceae</taxon>
        <taxon>Phaeoacremonium</taxon>
    </lineage>
</organism>
<feature type="transmembrane region" description="Helical" evidence="6">
    <location>
        <begin position="192"/>
        <end position="216"/>
    </location>
</feature>
<evidence type="ECO:0000313" key="7">
    <source>
        <dbReference type="EMBL" id="EON99628.1"/>
    </source>
</evidence>
<dbReference type="GO" id="GO:0000324">
    <property type="term" value="C:fungal-type vacuole"/>
    <property type="evidence" value="ECO:0007669"/>
    <property type="project" value="TreeGrafter"/>
</dbReference>
<keyword evidence="8" id="KW-1185">Reference proteome</keyword>
<accession>R8BJU8</accession>
<dbReference type="GO" id="GO:0005886">
    <property type="term" value="C:plasma membrane"/>
    <property type="evidence" value="ECO:0007669"/>
    <property type="project" value="TreeGrafter"/>
</dbReference>
<dbReference type="InterPro" id="IPR007568">
    <property type="entry name" value="RTA1"/>
</dbReference>
<feature type="transmembrane region" description="Helical" evidence="6">
    <location>
        <begin position="52"/>
        <end position="72"/>
    </location>
</feature>
<dbReference type="OrthoDB" id="4521223at2759"/>
<feature type="transmembrane region" description="Helical" evidence="6">
    <location>
        <begin position="243"/>
        <end position="264"/>
    </location>
</feature>
<dbReference type="AlphaFoldDB" id="R8BJU8"/>
<comment type="subcellular location">
    <subcellularLocation>
        <location evidence="1">Membrane</location>
        <topology evidence="1">Multi-pass membrane protein</topology>
    </subcellularLocation>
</comment>
<keyword evidence="2 6" id="KW-0812">Transmembrane</keyword>
<dbReference type="HOGENOM" id="CLU_033465_6_1_1"/>
<dbReference type="PANTHER" id="PTHR31465:SF7">
    <property type="entry name" value="SPHINGOID LONG-CHAIN BASE TRANSPORTER RSB1"/>
    <property type="match status" value="1"/>
</dbReference>
<keyword evidence="3 6" id="KW-1133">Transmembrane helix</keyword>
<name>R8BJU8_PHAM7</name>
<dbReference type="Pfam" id="PF04479">
    <property type="entry name" value="RTA1"/>
    <property type="match status" value="1"/>
</dbReference>
<feature type="transmembrane region" description="Helical" evidence="6">
    <location>
        <begin position="79"/>
        <end position="98"/>
    </location>
</feature>
<dbReference type="eggNOG" id="ENOG502QU4U">
    <property type="taxonomic scope" value="Eukaryota"/>
</dbReference>
<reference evidence="8" key="1">
    <citation type="journal article" date="2013" name="Genome Announc.">
        <title>Draft genome sequence of the ascomycete Phaeoacremonium aleophilum strain UCR-PA7, a causal agent of the esca disease complex in grapevines.</title>
        <authorList>
            <person name="Blanco-Ulate B."/>
            <person name="Rolshausen P."/>
            <person name="Cantu D."/>
        </authorList>
    </citation>
    <scope>NUCLEOTIDE SEQUENCE [LARGE SCALE GENOMIC DNA]</scope>
    <source>
        <strain evidence="8">UCR-PA7</strain>
    </source>
</reference>
<keyword evidence="4 6" id="KW-0472">Membrane</keyword>
<proteinExistence type="predicted"/>
<feature type="compositionally biased region" description="Polar residues" evidence="5">
    <location>
        <begin position="340"/>
        <end position="355"/>
    </location>
</feature>
<evidence type="ECO:0000256" key="1">
    <source>
        <dbReference type="ARBA" id="ARBA00004141"/>
    </source>
</evidence>
<dbReference type="Proteomes" id="UP000014074">
    <property type="component" value="Unassembled WGS sequence"/>
</dbReference>
<dbReference type="EMBL" id="KB933141">
    <property type="protein sequence ID" value="EON99628.1"/>
    <property type="molecule type" value="Genomic_DNA"/>
</dbReference>
<sequence>MDYLLHTAALVLRQSTDDTGGGDATSEFLRECRLHPERDWCHTGYYGYKLDVAAYAAFIGIFGVSLIAYLVTYAVTRRGLAFTIAFLLGLICEVLGYAGRVMSWKNPWDENGFLMQICCLTIAPAFMAAGIYFCLRRIVFTFGPENSRIPPPYYTRIFIPCDVLSLILQAVGGAMASVASHNNKPVETGDNIMIAGLSFQVFTMLMFMLCSADFAFNAWRRHKKLGDAAFDQSASVAAIRNSWLFKGFLGALTLSTICIFWRCVFRVAELSKGWTGPLMKNQPMFIGFEGVMIVVAVVSLNVFHPSVCFKEMMEGEGGFSRKKNNAVQDSGLESGVGKSEQASDTEMGSRGATSS</sequence>
<feature type="transmembrane region" description="Helical" evidence="6">
    <location>
        <begin position="156"/>
        <end position="180"/>
    </location>
</feature>
<evidence type="ECO:0000256" key="6">
    <source>
        <dbReference type="SAM" id="Phobius"/>
    </source>
</evidence>
<evidence type="ECO:0000256" key="4">
    <source>
        <dbReference type="ARBA" id="ARBA00023136"/>
    </source>
</evidence>
<evidence type="ECO:0000313" key="8">
    <source>
        <dbReference type="Proteomes" id="UP000014074"/>
    </source>
</evidence>
<evidence type="ECO:0000256" key="3">
    <source>
        <dbReference type="ARBA" id="ARBA00022989"/>
    </source>
</evidence>
<gene>
    <name evidence="7" type="ORF">UCRPA7_4919</name>
</gene>